<name>A0A9N9B447_9GLOM</name>
<organism evidence="1 2">
    <name type="scientific">Acaulospora morrowiae</name>
    <dbReference type="NCBI Taxonomy" id="94023"/>
    <lineage>
        <taxon>Eukaryota</taxon>
        <taxon>Fungi</taxon>
        <taxon>Fungi incertae sedis</taxon>
        <taxon>Mucoromycota</taxon>
        <taxon>Glomeromycotina</taxon>
        <taxon>Glomeromycetes</taxon>
        <taxon>Diversisporales</taxon>
        <taxon>Acaulosporaceae</taxon>
        <taxon>Acaulospora</taxon>
    </lineage>
</organism>
<accession>A0A9N9B447</accession>
<evidence type="ECO:0000313" key="1">
    <source>
        <dbReference type="EMBL" id="CAG8554908.1"/>
    </source>
</evidence>
<reference evidence="1" key="1">
    <citation type="submission" date="2021-06" db="EMBL/GenBank/DDBJ databases">
        <authorList>
            <person name="Kallberg Y."/>
            <person name="Tangrot J."/>
            <person name="Rosling A."/>
        </authorList>
    </citation>
    <scope>NUCLEOTIDE SEQUENCE</scope>
    <source>
        <strain evidence="1">CL551</strain>
    </source>
</reference>
<evidence type="ECO:0000313" key="2">
    <source>
        <dbReference type="Proteomes" id="UP000789342"/>
    </source>
</evidence>
<comment type="caution">
    <text evidence="1">The sequence shown here is derived from an EMBL/GenBank/DDBJ whole genome shotgun (WGS) entry which is preliminary data.</text>
</comment>
<protein>
    <submittedName>
        <fullName evidence="1">12650_t:CDS:1</fullName>
    </submittedName>
</protein>
<sequence>MLSTPDRKTKLPTLATQKGYQKNIASEKKKFLKKDLNVKTTCYEYTQTASKDGYRNDNDCPEDKCRYNCDHDYASPTMIIPLPTNEAASSRFYKNELKQIRS</sequence>
<dbReference type="Proteomes" id="UP000789342">
    <property type="component" value="Unassembled WGS sequence"/>
</dbReference>
<dbReference type="EMBL" id="CAJVPV010003576">
    <property type="protein sequence ID" value="CAG8554908.1"/>
    <property type="molecule type" value="Genomic_DNA"/>
</dbReference>
<proteinExistence type="predicted"/>
<gene>
    <name evidence="1" type="ORF">AMORRO_LOCUS5745</name>
</gene>
<keyword evidence="2" id="KW-1185">Reference proteome</keyword>
<dbReference type="AlphaFoldDB" id="A0A9N9B447"/>